<dbReference type="InterPro" id="IPR046364">
    <property type="entry name" value="Exo70_C"/>
</dbReference>
<accession>A0A368QZN9</accession>
<feature type="compositionally biased region" description="Low complexity" evidence="4">
    <location>
        <begin position="21"/>
        <end position="40"/>
    </location>
</feature>
<feature type="domain" description="Exocyst complex subunit Exo70 C-terminal" evidence="5">
    <location>
        <begin position="210"/>
        <end position="547"/>
    </location>
</feature>
<dbReference type="AlphaFoldDB" id="A0A368QZN9"/>
<dbReference type="SUPFAM" id="SSF74788">
    <property type="entry name" value="Cullin repeat-like"/>
    <property type="match status" value="1"/>
</dbReference>
<dbReference type="EMBL" id="CM003531">
    <property type="protein sequence ID" value="RCV23268.1"/>
    <property type="molecule type" value="Genomic_DNA"/>
</dbReference>
<dbReference type="OrthoDB" id="696543at2759"/>
<reference evidence="6" key="2">
    <citation type="submission" date="2015-07" db="EMBL/GenBank/DDBJ databases">
        <authorList>
            <person name="Noorani M."/>
        </authorList>
    </citation>
    <scope>NUCLEOTIDE SEQUENCE</scope>
    <source>
        <strain evidence="6">Yugu1</strain>
    </source>
</reference>
<reference evidence="6" key="1">
    <citation type="journal article" date="2012" name="Nat. Biotechnol.">
        <title>Reference genome sequence of the model plant Setaria.</title>
        <authorList>
            <person name="Bennetzen J.L."/>
            <person name="Schmutz J."/>
            <person name="Wang H."/>
            <person name="Percifield R."/>
            <person name="Hawkins J."/>
            <person name="Pontaroli A.C."/>
            <person name="Estep M."/>
            <person name="Feng L."/>
            <person name="Vaughn J.N."/>
            <person name="Grimwood J."/>
            <person name="Jenkins J."/>
            <person name="Barry K."/>
            <person name="Lindquist E."/>
            <person name="Hellsten U."/>
            <person name="Deshpande S."/>
            <person name="Wang X."/>
            <person name="Wu X."/>
            <person name="Mitros T."/>
            <person name="Triplett J."/>
            <person name="Yang X."/>
            <person name="Ye C.Y."/>
            <person name="Mauro-Herrera M."/>
            <person name="Wang L."/>
            <person name="Li P."/>
            <person name="Sharma M."/>
            <person name="Sharma R."/>
            <person name="Ronald P.C."/>
            <person name="Panaud O."/>
            <person name="Kellogg E.A."/>
            <person name="Brutnell T.P."/>
            <person name="Doust A.N."/>
            <person name="Tuskan G.A."/>
            <person name="Rokhsar D."/>
            <person name="Devos K.M."/>
        </authorList>
    </citation>
    <scope>NUCLEOTIDE SEQUENCE [LARGE SCALE GENOMIC DNA]</scope>
    <source>
        <strain evidence="6">Yugu1</strain>
    </source>
</reference>
<keyword evidence="3" id="KW-0653">Protein transport</keyword>
<dbReference type="InterPro" id="IPR016159">
    <property type="entry name" value="Cullin_repeat-like_dom_sf"/>
</dbReference>
<feature type="region of interest" description="Disordered" evidence="4">
    <location>
        <begin position="1"/>
        <end position="40"/>
    </location>
</feature>
<comment type="similarity">
    <text evidence="1 3">Belongs to the EXO70 family.</text>
</comment>
<dbReference type="STRING" id="4555.A0A368QZN9"/>
<dbReference type="PANTHER" id="PTHR12542:SF137">
    <property type="entry name" value="EXOCYST SUBUNIT EXO70 FAMILY PROTEIN"/>
    <property type="match status" value="1"/>
</dbReference>
<evidence type="ECO:0000256" key="2">
    <source>
        <dbReference type="ARBA" id="ARBA00022448"/>
    </source>
</evidence>
<name>A0A368QZN9_SETIT</name>
<keyword evidence="3" id="KW-0268">Exocytosis</keyword>
<evidence type="ECO:0000256" key="4">
    <source>
        <dbReference type="SAM" id="MobiDB-lite"/>
    </source>
</evidence>
<sequence length="551" mass="62237">MEAMGQGSMEATGRDGGREQTGTSSSYTISSTSGTVSTGYTSNGSHLSWISMEAARHFREMEGADEFVQPVKKTHKETEKQHTELAIARLKEMSIKTAREMKIEQIKSLSNEIFGAPWVKCSIQGADMSVLERWFNKLGVGWVLHVTAGKLEHTLDASSWIRALSEIMDAFCLTTSLFCGHEEAPNAQEAQEGAAVTEGKEEDITDLFQFASFTEQAMLQMLAFVDFIAAPNVTCQVFFTDQMMWVPAPYRKLHTLLRVRGALSRIRSSYSPPSVEAGRIRVQVFNVWSAKEGKVSEAIWSTMEEIRTRILESIDGSKGSSGTQTPQGSSDIDETTRSLMNYVTFLRDDHMLVNTIVSEAASLGKYVPRIGEVPPLWSLAVEMVSCLEHNLVNKSENFLDQSLRFLFLLNNSSFIRDLLSYTCYFPKSYKETFNGKVQGYMESYIQISWAPVLSCFGKNCSSPQKNKRKNLLKKKRKNCSPLPKFESEFGKIYTAQKLWKVPNPYLRKTLREAIIEKIIPGYKEYIENNHVTTPKFTPRNLEEMLQELFEG</sequence>
<dbReference type="GO" id="GO:0000145">
    <property type="term" value="C:exocyst"/>
    <property type="evidence" value="ECO:0007669"/>
    <property type="project" value="InterPro"/>
</dbReference>
<evidence type="ECO:0000259" key="5">
    <source>
        <dbReference type="Pfam" id="PF03081"/>
    </source>
</evidence>
<dbReference type="GO" id="GO:0005546">
    <property type="term" value="F:phosphatidylinositol-4,5-bisphosphate binding"/>
    <property type="evidence" value="ECO:0007669"/>
    <property type="project" value="InterPro"/>
</dbReference>
<dbReference type="InterPro" id="IPR004140">
    <property type="entry name" value="Exo70"/>
</dbReference>
<dbReference type="Gene3D" id="1.20.1280.170">
    <property type="entry name" value="Exocyst complex component Exo70"/>
    <property type="match status" value="1"/>
</dbReference>
<evidence type="ECO:0000256" key="3">
    <source>
        <dbReference type="RuleBase" id="RU365026"/>
    </source>
</evidence>
<gene>
    <name evidence="6" type="ORF">SETIT_4G285800v2</name>
</gene>
<evidence type="ECO:0000256" key="1">
    <source>
        <dbReference type="ARBA" id="ARBA00006756"/>
    </source>
</evidence>
<dbReference type="GO" id="GO:0015031">
    <property type="term" value="P:protein transport"/>
    <property type="evidence" value="ECO:0007669"/>
    <property type="project" value="UniProtKB-KW"/>
</dbReference>
<proteinExistence type="inferred from homology"/>
<organism evidence="6">
    <name type="scientific">Setaria italica</name>
    <name type="common">Foxtail millet</name>
    <name type="synonym">Panicum italicum</name>
    <dbReference type="NCBI Taxonomy" id="4555"/>
    <lineage>
        <taxon>Eukaryota</taxon>
        <taxon>Viridiplantae</taxon>
        <taxon>Streptophyta</taxon>
        <taxon>Embryophyta</taxon>
        <taxon>Tracheophyta</taxon>
        <taxon>Spermatophyta</taxon>
        <taxon>Magnoliopsida</taxon>
        <taxon>Liliopsida</taxon>
        <taxon>Poales</taxon>
        <taxon>Poaceae</taxon>
        <taxon>PACMAD clade</taxon>
        <taxon>Panicoideae</taxon>
        <taxon>Panicodae</taxon>
        <taxon>Paniceae</taxon>
        <taxon>Cenchrinae</taxon>
        <taxon>Setaria</taxon>
    </lineage>
</organism>
<keyword evidence="2 3" id="KW-0813">Transport</keyword>
<dbReference type="PANTHER" id="PTHR12542">
    <property type="entry name" value="EXOCYST COMPLEX PROTEIN EXO70"/>
    <property type="match status" value="1"/>
</dbReference>
<comment type="function">
    <text evidence="3">Component of the exocyst complex.</text>
</comment>
<evidence type="ECO:0000313" key="6">
    <source>
        <dbReference type="EMBL" id="RCV23268.1"/>
    </source>
</evidence>
<protein>
    <recommendedName>
        <fullName evidence="3">Exocyst subunit Exo70 family protein</fullName>
    </recommendedName>
</protein>
<dbReference type="Pfam" id="PF03081">
    <property type="entry name" value="Exo70_C"/>
    <property type="match status" value="1"/>
</dbReference>
<dbReference type="GO" id="GO:0006887">
    <property type="term" value="P:exocytosis"/>
    <property type="evidence" value="ECO:0007669"/>
    <property type="project" value="UniProtKB-KW"/>
</dbReference>